<dbReference type="AlphaFoldDB" id="A0A5C7FSQ7"/>
<evidence type="ECO:0000313" key="3">
    <source>
        <dbReference type="Proteomes" id="UP000321907"/>
    </source>
</evidence>
<dbReference type="Proteomes" id="UP000321907">
    <property type="component" value="Unassembled WGS sequence"/>
</dbReference>
<keyword evidence="1" id="KW-0175">Coiled coil</keyword>
<organism evidence="2 3">
    <name type="scientific">Neolewinella aurantiaca</name>
    <dbReference type="NCBI Taxonomy" id="2602767"/>
    <lineage>
        <taxon>Bacteria</taxon>
        <taxon>Pseudomonadati</taxon>
        <taxon>Bacteroidota</taxon>
        <taxon>Saprospiria</taxon>
        <taxon>Saprospirales</taxon>
        <taxon>Lewinellaceae</taxon>
        <taxon>Neolewinella</taxon>
    </lineage>
</organism>
<evidence type="ECO:0000256" key="1">
    <source>
        <dbReference type="SAM" id="Coils"/>
    </source>
</evidence>
<dbReference type="EMBL" id="VOXD01000032">
    <property type="protein sequence ID" value="TXF87731.1"/>
    <property type="molecule type" value="Genomic_DNA"/>
</dbReference>
<name>A0A5C7FSQ7_9BACT</name>
<accession>A0A5C7FSQ7</accession>
<protein>
    <submittedName>
        <fullName evidence="2">Uncharacterized protein</fullName>
    </submittedName>
</protein>
<dbReference type="OrthoDB" id="1492318at2"/>
<keyword evidence="3" id="KW-1185">Reference proteome</keyword>
<dbReference type="RefSeq" id="WP_147932064.1">
    <property type="nucleotide sequence ID" value="NZ_VOXD01000032.1"/>
</dbReference>
<comment type="caution">
    <text evidence="2">The sequence shown here is derived from an EMBL/GenBank/DDBJ whole genome shotgun (WGS) entry which is preliminary data.</text>
</comment>
<reference evidence="2 3" key="1">
    <citation type="submission" date="2019-08" db="EMBL/GenBank/DDBJ databases">
        <title>Lewinella sp. strain SSH13 Genome sequencing and assembly.</title>
        <authorList>
            <person name="Kim I."/>
        </authorList>
    </citation>
    <scope>NUCLEOTIDE SEQUENCE [LARGE SCALE GENOMIC DNA]</scope>
    <source>
        <strain evidence="2 3">SSH13</strain>
    </source>
</reference>
<evidence type="ECO:0000313" key="2">
    <source>
        <dbReference type="EMBL" id="TXF87731.1"/>
    </source>
</evidence>
<gene>
    <name evidence="2" type="ORF">FUA23_17510</name>
</gene>
<proteinExistence type="predicted"/>
<feature type="coiled-coil region" evidence="1">
    <location>
        <begin position="113"/>
        <end position="140"/>
    </location>
</feature>
<sequence length="180" mass="20982">MISEARTQLRKVYDLMVLEGRPGYEQVGFGEETFAELLTFLGMVPREKITELIYKLSEGIPAVKVAELYNVLCWSAENRGGIALEEIQEWFYSKQARRVEIALQVDIFPSNSMQESQRILEEIEKKFRHLRHLCAALRREVDHRLAEEESWAKYRRDTFAMPKEMTPSIMGIIKDIKGVK</sequence>